<evidence type="ECO:0000313" key="2">
    <source>
        <dbReference type="EMBL" id="SHJ00025.1"/>
    </source>
</evidence>
<reference evidence="3" key="1">
    <citation type="submission" date="2016-11" db="EMBL/GenBank/DDBJ databases">
        <authorList>
            <person name="Varghese N."/>
            <person name="Submissions S."/>
        </authorList>
    </citation>
    <scope>NUCLEOTIDE SEQUENCE [LARGE SCALE GENOMIC DNA]</scope>
    <source>
        <strain evidence="3">DSM 17957</strain>
    </source>
</reference>
<dbReference type="Proteomes" id="UP000184536">
    <property type="component" value="Unassembled WGS sequence"/>
</dbReference>
<name>A0A1M6FQU4_9FIRM</name>
<dbReference type="Pfam" id="PF00350">
    <property type="entry name" value="Dynamin_N"/>
    <property type="match status" value="1"/>
</dbReference>
<dbReference type="InterPro" id="IPR051943">
    <property type="entry name" value="TRAFAC_Dynamin-like_GTPase"/>
</dbReference>
<dbReference type="EMBL" id="FQZV01000012">
    <property type="protein sequence ID" value="SHJ00025.1"/>
    <property type="molecule type" value="Genomic_DNA"/>
</dbReference>
<dbReference type="CDD" id="cd09912">
    <property type="entry name" value="DLP_2"/>
    <property type="match status" value="1"/>
</dbReference>
<dbReference type="STRING" id="1121919.SAMN02745975_01056"/>
<proteinExistence type="predicted"/>
<organism evidence="2 3">
    <name type="scientific">Geosporobacter subterraneus DSM 17957</name>
    <dbReference type="NCBI Taxonomy" id="1121919"/>
    <lineage>
        <taxon>Bacteria</taxon>
        <taxon>Bacillati</taxon>
        <taxon>Bacillota</taxon>
        <taxon>Clostridia</taxon>
        <taxon>Peptostreptococcales</taxon>
        <taxon>Thermotaleaceae</taxon>
        <taxon>Geosporobacter</taxon>
    </lineage>
</organism>
<dbReference type="InterPro" id="IPR045063">
    <property type="entry name" value="Dynamin_N"/>
</dbReference>
<feature type="domain" description="Dynamin N-terminal" evidence="1">
    <location>
        <begin position="49"/>
        <end position="196"/>
    </location>
</feature>
<gene>
    <name evidence="2" type="ORF">SAMN02745975_01056</name>
</gene>
<dbReference type="Gene3D" id="3.40.50.300">
    <property type="entry name" value="P-loop containing nucleotide triphosphate hydrolases"/>
    <property type="match status" value="1"/>
</dbReference>
<protein>
    <submittedName>
        <fullName evidence="2">Small GTP-binding protein domain-containing protein</fullName>
    </submittedName>
</protein>
<dbReference type="AlphaFoldDB" id="A0A1M6FQU4"/>
<dbReference type="InterPro" id="IPR027417">
    <property type="entry name" value="P-loop_NTPase"/>
</dbReference>
<accession>A0A1M6FQU4</accession>
<dbReference type="RefSeq" id="WP_110940317.1">
    <property type="nucleotide sequence ID" value="NZ_FQZV01000012.1"/>
</dbReference>
<evidence type="ECO:0000313" key="3">
    <source>
        <dbReference type="Proteomes" id="UP000184536"/>
    </source>
</evidence>
<evidence type="ECO:0000259" key="1">
    <source>
        <dbReference type="Pfam" id="PF00350"/>
    </source>
</evidence>
<dbReference type="PANTHER" id="PTHR43681:SF1">
    <property type="entry name" value="SARCALUMENIN"/>
    <property type="match status" value="1"/>
</dbReference>
<keyword evidence="3" id="KW-1185">Reference proteome</keyword>
<dbReference type="SUPFAM" id="SSF52540">
    <property type="entry name" value="P-loop containing nucleoside triphosphate hydrolases"/>
    <property type="match status" value="1"/>
</dbReference>
<dbReference type="PANTHER" id="PTHR43681">
    <property type="entry name" value="TRANSMEMBRANE GTPASE FZO"/>
    <property type="match status" value="1"/>
</dbReference>
<sequence>MLKQFNVLVKEYADMADELTALAEKVENPALFHSFRRQREKIKHTEFHVVVIGQFKRGKSTLINYFLGNDILPTGVIPITSIITRIRYAASPKAAIHYKDHRSTETDIRQIHEYISEQKNPENSKNVDIIELYYPSDILKNGVVLIDTPGIGSVHKHNTEEAYRYLPEADAAIFLTSSDAPVGELEMEFLEDAKEYFHKIFFLQNKIDYLNPEEKDESIAFSREMISKVLASDVKLYPISAKQAYEGKQTGNTNLLEQSGMKAFEEDLEIFLLKDKGKYLLASYEEKLYGMTKELEENIDFKRAVLNSPVETLEQQLNLFKDKVKDTARLKKEALALVEADLNEIIGDLEVQIKDFRAVQALQIKGRLEDIFERNKEMSGKDLPKLLNQELENLVEEAYTHWDKRQIENLKQAYRGIILRFTDKLNQGINLINEITYAVFKLRLAQPIGEFDLIDKDTFYFKFGSSSPAFLGPRLRDFLFLMPKKWRNKIIFSDMMRRVDEELEKNGNNLKWDYASKIRDSKYIFERAYQGHIDDTVANIQGIIQKTMELRNQKKENIQAQLLYYEQLRDGLASIRTRMENLKEA</sequence>
<dbReference type="OrthoDB" id="9802035at2"/>